<protein>
    <submittedName>
        <fullName evidence="7">Acetate uptake transporter</fullName>
    </submittedName>
</protein>
<feature type="transmembrane region" description="Helical" evidence="6">
    <location>
        <begin position="69"/>
        <end position="90"/>
    </location>
</feature>
<proteinExistence type="inferred from homology"/>
<dbReference type="RefSeq" id="WP_345532201.1">
    <property type="nucleotide sequence ID" value="NZ_BAABLD010000007.1"/>
</dbReference>
<comment type="caution">
    <text evidence="7">The sequence shown here is derived from an EMBL/GenBank/DDBJ whole genome shotgun (WGS) entry which is preliminary data.</text>
</comment>
<comment type="subcellular location">
    <subcellularLocation>
        <location evidence="1">Membrane</location>
        <topology evidence="1">Multi-pass membrane protein</topology>
    </subcellularLocation>
</comment>
<feature type="transmembrane region" description="Helical" evidence="6">
    <location>
        <begin position="153"/>
        <end position="175"/>
    </location>
</feature>
<organism evidence="7 8">
    <name type="scientific">Viridibacterium curvum</name>
    <dbReference type="NCBI Taxonomy" id="1101404"/>
    <lineage>
        <taxon>Bacteria</taxon>
        <taxon>Pseudomonadati</taxon>
        <taxon>Pseudomonadota</taxon>
        <taxon>Betaproteobacteria</taxon>
        <taxon>Rhodocyclales</taxon>
        <taxon>Rhodocyclaceae</taxon>
        <taxon>Viridibacterium</taxon>
    </lineage>
</organism>
<dbReference type="InterPro" id="IPR000791">
    <property type="entry name" value="Gpr1/Fun34/SatP-like"/>
</dbReference>
<keyword evidence="3 6" id="KW-0812">Transmembrane</keyword>
<dbReference type="PANTHER" id="PTHR30178:SF3">
    <property type="entry name" value="SUCCINATE-ACETATE_PROTON SYMPORTER SATP"/>
    <property type="match status" value="1"/>
</dbReference>
<feature type="transmembrane region" description="Helical" evidence="6">
    <location>
        <begin position="43"/>
        <end position="63"/>
    </location>
</feature>
<keyword evidence="5 6" id="KW-0472">Membrane</keyword>
<evidence type="ECO:0000256" key="5">
    <source>
        <dbReference type="ARBA" id="ARBA00023136"/>
    </source>
</evidence>
<evidence type="ECO:0000313" key="8">
    <source>
        <dbReference type="Proteomes" id="UP001500547"/>
    </source>
</evidence>
<evidence type="ECO:0000313" key="7">
    <source>
        <dbReference type="EMBL" id="GAA5162953.1"/>
    </source>
</evidence>
<dbReference type="Proteomes" id="UP001500547">
    <property type="component" value="Unassembled WGS sequence"/>
</dbReference>
<name>A0ABP9QJR1_9RHOO</name>
<evidence type="ECO:0000256" key="1">
    <source>
        <dbReference type="ARBA" id="ARBA00004141"/>
    </source>
</evidence>
<comment type="similarity">
    <text evidence="2">Belongs to the acetate uptake transporter (AceTr) (TC 2.A.96) family.</text>
</comment>
<sequence>MADHARGAAPSANPAPLGLLGFGMTTVLLNLHNAGIFELSAMVLAMGLFYGGIAQLIAGLLEWCAGNTFGTVAFTSYGCFWLTLVALIVLPKTGLAETSSTGAMTAFLLMWGLLTAILFVGTLRINRALQVVFASLTVLFGLLALADASGSHALKVVAGWEGLFCGFAAIYVAAAHVLNEVYGRIVLPLGALRAAVVPMLARKAA</sequence>
<feature type="transmembrane region" description="Helical" evidence="6">
    <location>
        <begin position="102"/>
        <end position="122"/>
    </location>
</feature>
<dbReference type="PROSITE" id="PS01114">
    <property type="entry name" value="GPR1_FUN34_YAAH"/>
    <property type="match status" value="1"/>
</dbReference>
<dbReference type="NCBIfam" id="NF038013">
    <property type="entry name" value="AceTr_1"/>
    <property type="match status" value="1"/>
</dbReference>
<feature type="transmembrane region" description="Helical" evidence="6">
    <location>
        <begin position="128"/>
        <end position="146"/>
    </location>
</feature>
<feature type="transmembrane region" description="Helical" evidence="6">
    <location>
        <begin position="12"/>
        <end position="31"/>
    </location>
</feature>
<evidence type="ECO:0000256" key="3">
    <source>
        <dbReference type="ARBA" id="ARBA00022692"/>
    </source>
</evidence>
<dbReference type="Pfam" id="PF01184">
    <property type="entry name" value="Gpr1_Fun34_YaaH"/>
    <property type="match status" value="1"/>
</dbReference>
<evidence type="ECO:0000256" key="2">
    <source>
        <dbReference type="ARBA" id="ARBA00005587"/>
    </source>
</evidence>
<dbReference type="PANTHER" id="PTHR30178">
    <property type="entry name" value="INNER MEMBRANE PROTEIN YAAH"/>
    <property type="match status" value="1"/>
</dbReference>
<keyword evidence="8" id="KW-1185">Reference proteome</keyword>
<accession>A0ABP9QJR1</accession>
<reference evidence="8" key="1">
    <citation type="journal article" date="2019" name="Int. J. Syst. Evol. Microbiol.">
        <title>The Global Catalogue of Microorganisms (GCM) 10K type strain sequencing project: providing services to taxonomists for standard genome sequencing and annotation.</title>
        <authorList>
            <consortium name="The Broad Institute Genomics Platform"/>
            <consortium name="The Broad Institute Genome Sequencing Center for Infectious Disease"/>
            <person name="Wu L."/>
            <person name="Ma J."/>
        </authorList>
    </citation>
    <scope>NUCLEOTIDE SEQUENCE [LARGE SCALE GENOMIC DNA]</scope>
    <source>
        <strain evidence="8">JCM 18715</strain>
    </source>
</reference>
<dbReference type="EMBL" id="BAABLD010000007">
    <property type="protein sequence ID" value="GAA5162953.1"/>
    <property type="molecule type" value="Genomic_DNA"/>
</dbReference>
<dbReference type="InterPro" id="IPR047623">
    <property type="entry name" value="SatP"/>
</dbReference>
<keyword evidence="4 6" id="KW-1133">Transmembrane helix</keyword>
<dbReference type="InterPro" id="IPR047622">
    <property type="entry name" value="GPR1_FUN34_YAAH"/>
</dbReference>
<evidence type="ECO:0000256" key="6">
    <source>
        <dbReference type="SAM" id="Phobius"/>
    </source>
</evidence>
<gene>
    <name evidence="7" type="primary">satP</name>
    <name evidence="7" type="ORF">GCM10025770_14370</name>
</gene>
<evidence type="ECO:0000256" key="4">
    <source>
        <dbReference type="ARBA" id="ARBA00022989"/>
    </source>
</evidence>